<dbReference type="InterPro" id="IPR016980">
    <property type="entry name" value="S-AdoMet-dep_MeTrfase_Alr7345"/>
</dbReference>
<dbReference type="GO" id="GO:0008168">
    <property type="term" value="F:methyltransferase activity"/>
    <property type="evidence" value="ECO:0007669"/>
    <property type="project" value="UniProtKB-KW"/>
</dbReference>
<reference evidence="2 3" key="1">
    <citation type="submission" date="2020-04" db="EMBL/GenBank/DDBJ databases">
        <title>Description of novel Gluconacetobacter.</title>
        <authorList>
            <person name="Sombolestani A."/>
        </authorList>
    </citation>
    <scope>NUCLEOTIDE SEQUENCE [LARGE SCALE GENOMIC DNA]</scope>
    <source>
        <strain evidence="2 3">LMG 7603</strain>
    </source>
</reference>
<dbReference type="Gene3D" id="3.40.50.150">
    <property type="entry name" value="Vaccinia Virus protein VP39"/>
    <property type="match status" value="1"/>
</dbReference>
<organism evidence="2 3">
    <name type="scientific">Gluconacetobacter diazotrophicus</name>
    <name type="common">Acetobacter diazotrophicus</name>
    <dbReference type="NCBI Taxonomy" id="33996"/>
    <lineage>
        <taxon>Bacteria</taxon>
        <taxon>Pseudomonadati</taxon>
        <taxon>Pseudomonadota</taxon>
        <taxon>Alphaproteobacteria</taxon>
        <taxon>Acetobacterales</taxon>
        <taxon>Acetobacteraceae</taxon>
        <taxon>Gluconacetobacter</taxon>
    </lineage>
</organism>
<dbReference type="SUPFAM" id="SSF53335">
    <property type="entry name" value="S-adenosyl-L-methionine-dependent methyltransferases"/>
    <property type="match status" value="1"/>
</dbReference>
<feature type="signal peptide" evidence="1">
    <location>
        <begin position="1"/>
        <end position="26"/>
    </location>
</feature>
<evidence type="ECO:0000313" key="2">
    <source>
        <dbReference type="EMBL" id="MBB2157186.1"/>
    </source>
</evidence>
<dbReference type="GO" id="GO:0032259">
    <property type="term" value="P:methylation"/>
    <property type="evidence" value="ECO:0007669"/>
    <property type="project" value="UniProtKB-KW"/>
</dbReference>
<sequence>MTTRRFFIIFGLVGLFSGTAIMPASAQLAAPALRHGEGVRIAAALSNRDRPEADRAADANRKPAGLLAFAGVGRGMNVADIMPGQGYFTRIFSNLVGAGGHVWAVVPAARLAQNPRAADAVKAIAADASFGNVTALVQKLDALSFPKPLDLAWTSQNYHDVYYGAGPDAALALDKAVFASLRRGGTFMVVDHVANPGMTLDAVRKLHRIDPAIIRQQVEAAGFQFEGESKLLANPADSHTLTVFDPSIRGHTDQVVLKFRKP</sequence>
<dbReference type="Proteomes" id="UP000550787">
    <property type="component" value="Unassembled WGS sequence"/>
</dbReference>
<keyword evidence="2" id="KW-0489">Methyltransferase</keyword>
<evidence type="ECO:0000313" key="3">
    <source>
        <dbReference type="Proteomes" id="UP000550787"/>
    </source>
</evidence>
<feature type="chain" id="PRO_5030692432" evidence="1">
    <location>
        <begin position="27"/>
        <end position="262"/>
    </location>
</feature>
<dbReference type="EMBL" id="JABEQG010000025">
    <property type="protein sequence ID" value="MBB2157186.1"/>
    <property type="molecule type" value="Genomic_DNA"/>
</dbReference>
<protein>
    <submittedName>
        <fullName evidence="2">Class I SAM-dependent methyltransferase</fullName>
    </submittedName>
</protein>
<name>A0A7W4I6I4_GLUDI</name>
<proteinExistence type="predicted"/>
<dbReference type="InterPro" id="IPR029063">
    <property type="entry name" value="SAM-dependent_MTases_sf"/>
</dbReference>
<dbReference type="AlphaFoldDB" id="A0A7W4I6I4"/>
<keyword evidence="2" id="KW-0808">Transferase</keyword>
<dbReference type="PIRSF" id="PIRSF031679">
    <property type="entry name" value="Mtase_Alr7345_prd"/>
    <property type="match status" value="1"/>
</dbReference>
<dbReference type="RefSeq" id="WP_183116073.1">
    <property type="nucleotide sequence ID" value="NZ_JABEQG010000025.1"/>
</dbReference>
<keyword evidence="1" id="KW-0732">Signal</keyword>
<gene>
    <name evidence="2" type="ORF">HLH33_12845</name>
</gene>
<accession>A0A7W4I6I4</accession>
<evidence type="ECO:0000256" key="1">
    <source>
        <dbReference type="SAM" id="SignalP"/>
    </source>
</evidence>
<comment type="caution">
    <text evidence="2">The sequence shown here is derived from an EMBL/GenBank/DDBJ whole genome shotgun (WGS) entry which is preliminary data.</text>
</comment>